<dbReference type="PANTHER" id="PTHR43540">
    <property type="entry name" value="PEROXYUREIDOACRYLATE/UREIDOACRYLATE AMIDOHYDROLASE-RELATED"/>
    <property type="match status" value="1"/>
</dbReference>
<protein>
    <recommendedName>
        <fullName evidence="2">Isochorismatase-like domain-containing protein</fullName>
    </recommendedName>
</protein>
<gene>
    <name evidence="3" type="ORF">A2209_02685</name>
</gene>
<dbReference type="EMBL" id="MGBG01000003">
    <property type="protein sequence ID" value="OGK66938.1"/>
    <property type="molecule type" value="Genomic_DNA"/>
</dbReference>
<dbReference type="Gene3D" id="3.40.50.850">
    <property type="entry name" value="Isochorismatase-like"/>
    <property type="match status" value="1"/>
</dbReference>
<sequence>MQIANPCLLIINIQVDFASPDGFAAKLGRKLDPIQEILPRLRLFYRQLKALAVPVIFLQYVARKDLSPVNIRINKDREEKARICLLNSRGANLYYFKPGETDLVLQQRYYDAFAQSRLTLCLQKRNIKTLIVTGIRSELSVDATAKRAINEGYEVIVAKDLIATYQERSAAQKQFLEIFDRYYGYAMDSAAIIDNLQDR</sequence>
<evidence type="ECO:0000256" key="1">
    <source>
        <dbReference type="ARBA" id="ARBA00022801"/>
    </source>
</evidence>
<feature type="domain" description="Isochorismatase-like" evidence="2">
    <location>
        <begin position="7"/>
        <end position="188"/>
    </location>
</feature>
<comment type="caution">
    <text evidence="3">The sequence shown here is derived from an EMBL/GenBank/DDBJ whole genome shotgun (WGS) entry which is preliminary data.</text>
</comment>
<dbReference type="CDD" id="cd00431">
    <property type="entry name" value="cysteine_hydrolases"/>
    <property type="match status" value="1"/>
</dbReference>
<keyword evidence="1" id="KW-0378">Hydrolase</keyword>
<dbReference type="AlphaFoldDB" id="A0A1F7KGJ9"/>
<reference evidence="3 4" key="1">
    <citation type="journal article" date="2016" name="Nat. Commun.">
        <title>Thousands of microbial genomes shed light on interconnected biogeochemical processes in an aquifer system.</title>
        <authorList>
            <person name="Anantharaman K."/>
            <person name="Brown C.T."/>
            <person name="Hug L.A."/>
            <person name="Sharon I."/>
            <person name="Castelle C.J."/>
            <person name="Probst A.J."/>
            <person name="Thomas B.C."/>
            <person name="Singh A."/>
            <person name="Wilkins M.J."/>
            <person name="Karaoz U."/>
            <person name="Brodie E.L."/>
            <person name="Williams K.H."/>
            <person name="Hubbard S.S."/>
            <person name="Banfield J.F."/>
        </authorList>
    </citation>
    <scope>NUCLEOTIDE SEQUENCE [LARGE SCALE GENOMIC DNA]</scope>
</reference>
<accession>A0A1F7KGJ9</accession>
<evidence type="ECO:0000259" key="2">
    <source>
        <dbReference type="Pfam" id="PF00857"/>
    </source>
</evidence>
<dbReference type="Pfam" id="PF00857">
    <property type="entry name" value="Isochorismatase"/>
    <property type="match status" value="1"/>
</dbReference>
<proteinExistence type="predicted"/>
<dbReference type="InterPro" id="IPR050272">
    <property type="entry name" value="Isochorismatase-like_hydrls"/>
</dbReference>
<dbReference type="InterPro" id="IPR000868">
    <property type="entry name" value="Isochorismatase-like_dom"/>
</dbReference>
<name>A0A1F7KGJ9_9BACT</name>
<dbReference type="GO" id="GO:0016787">
    <property type="term" value="F:hydrolase activity"/>
    <property type="evidence" value="ECO:0007669"/>
    <property type="project" value="UniProtKB-KW"/>
</dbReference>
<dbReference type="InterPro" id="IPR036380">
    <property type="entry name" value="Isochorismatase-like_sf"/>
</dbReference>
<organism evidence="3 4">
    <name type="scientific">Candidatus Roizmanbacteria bacterium RIFOXYA1_FULL_41_12</name>
    <dbReference type="NCBI Taxonomy" id="1802082"/>
    <lineage>
        <taxon>Bacteria</taxon>
        <taxon>Candidatus Roizmaniibacteriota</taxon>
    </lineage>
</organism>
<dbReference type="SUPFAM" id="SSF52499">
    <property type="entry name" value="Isochorismatase-like hydrolases"/>
    <property type="match status" value="1"/>
</dbReference>
<dbReference type="Proteomes" id="UP000178450">
    <property type="component" value="Unassembled WGS sequence"/>
</dbReference>
<evidence type="ECO:0000313" key="3">
    <source>
        <dbReference type="EMBL" id="OGK66938.1"/>
    </source>
</evidence>
<evidence type="ECO:0000313" key="4">
    <source>
        <dbReference type="Proteomes" id="UP000178450"/>
    </source>
</evidence>